<evidence type="ECO:0000256" key="5">
    <source>
        <dbReference type="SAM" id="Phobius"/>
    </source>
</evidence>
<dbReference type="EMBL" id="JACVVK020000184">
    <property type="protein sequence ID" value="KAK7486075.1"/>
    <property type="molecule type" value="Genomic_DNA"/>
</dbReference>
<evidence type="ECO:0000256" key="4">
    <source>
        <dbReference type="ARBA" id="ARBA00023136"/>
    </source>
</evidence>
<name>A0ABD0KFX8_9CAEN</name>
<dbReference type="AlphaFoldDB" id="A0ABD0KFX8"/>
<dbReference type="PANTHER" id="PTHR46641">
    <property type="entry name" value="FMRFAMIDE RECEPTOR-RELATED"/>
    <property type="match status" value="1"/>
</dbReference>
<evidence type="ECO:0000313" key="7">
    <source>
        <dbReference type="EMBL" id="KAK7486075.1"/>
    </source>
</evidence>
<keyword evidence="8" id="KW-1185">Reference proteome</keyword>
<feature type="transmembrane region" description="Helical" evidence="5">
    <location>
        <begin position="26"/>
        <end position="46"/>
    </location>
</feature>
<gene>
    <name evidence="7" type="ORF">BaRGS_00022684</name>
</gene>
<dbReference type="PANTHER" id="PTHR46641:SF25">
    <property type="entry name" value="CNMAMIDE RECEPTOR-RELATED"/>
    <property type="match status" value="1"/>
</dbReference>
<evidence type="ECO:0000313" key="8">
    <source>
        <dbReference type="Proteomes" id="UP001519460"/>
    </source>
</evidence>
<dbReference type="PROSITE" id="PS50262">
    <property type="entry name" value="G_PROTEIN_RECEP_F1_2"/>
    <property type="match status" value="1"/>
</dbReference>
<evidence type="ECO:0000256" key="2">
    <source>
        <dbReference type="ARBA" id="ARBA00022692"/>
    </source>
</evidence>
<evidence type="ECO:0000259" key="6">
    <source>
        <dbReference type="PROSITE" id="PS50262"/>
    </source>
</evidence>
<feature type="transmembrane region" description="Helical" evidence="5">
    <location>
        <begin position="142"/>
        <end position="162"/>
    </location>
</feature>
<keyword evidence="4 5" id="KW-0472">Membrane</keyword>
<accession>A0ABD0KFX8</accession>
<feature type="transmembrane region" description="Helical" evidence="5">
    <location>
        <begin position="58"/>
        <end position="81"/>
    </location>
</feature>
<reference evidence="7 8" key="1">
    <citation type="journal article" date="2023" name="Sci. Data">
        <title>Genome assembly of the Korean intertidal mud-creeper Batillaria attramentaria.</title>
        <authorList>
            <person name="Patra A.K."/>
            <person name="Ho P.T."/>
            <person name="Jun S."/>
            <person name="Lee S.J."/>
            <person name="Kim Y."/>
            <person name="Won Y.J."/>
        </authorList>
    </citation>
    <scope>NUCLEOTIDE SEQUENCE [LARGE SCALE GENOMIC DNA]</scope>
    <source>
        <strain evidence="7">Wonlab-2016</strain>
    </source>
</reference>
<evidence type="ECO:0000256" key="1">
    <source>
        <dbReference type="ARBA" id="ARBA00004370"/>
    </source>
</evidence>
<organism evidence="7 8">
    <name type="scientific">Batillaria attramentaria</name>
    <dbReference type="NCBI Taxonomy" id="370345"/>
    <lineage>
        <taxon>Eukaryota</taxon>
        <taxon>Metazoa</taxon>
        <taxon>Spiralia</taxon>
        <taxon>Lophotrochozoa</taxon>
        <taxon>Mollusca</taxon>
        <taxon>Gastropoda</taxon>
        <taxon>Caenogastropoda</taxon>
        <taxon>Sorbeoconcha</taxon>
        <taxon>Cerithioidea</taxon>
        <taxon>Batillariidae</taxon>
        <taxon>Batillaria</taxon>
    </lineage>
</organism>
<feature type="domain" description="G-protein coupled receptors family 1 profile" evidence="6">
    <location>
        <begin position="38"/>
        <end position="155"/>
    </location>
</feature>
<dbReference type="Gene3D" id="1.20.1070.10">
    <property type="entry name" value="Rhodopsin 7-helix transmembrane proteins"/>
    <property type="match status" value="1"/>
</dbReference>
<dbReference type="InterPro" id="IPR052954">
    <property type="entry name" value="GPCR-Ligand_Int"/>
</dbReference>
<comment type="subcellular location">
    <subcellularLocation>
        <location evidence="1">Membrane</location>
    </subcellularLocation>
</comment>
<evidence type="ECO:0000256" key="3">
    <source>
        <dbReference type="ARBA" id="ARBA00022989"/>
    </source>
</evidence>
<dbReference type="GO" id="GO:0016020">
    <property type="term" value="C:membrane"/>
    <property type="evidence" value="ECO:0007669"/>
    <property type="project" value="UniProtKB-SubCell"/>
</dbReference>
<dbReference type="Proteomes" id="UP001519460">
    <property type="component" value="Unassembled WGS sequence"/>
</dbReference>
<proteinExistence type="predicted"/>
<comment type="caution">
    <text evidence="7">The sequence shown here is derived from an EMBL/GenBank/DDBJ whole genome shotgun (WGS) entry which is preliminary data.</text>
</comment>
<protein>
    <recommendedName>
        <fullName evidence="6">G-protein coupled receptors family 1 profile domain-containing protein</fullName>
    </recommendedName>
</protein>
<keyword evidence="3 5" id="KW-1133">Transmembrane helix</keyword>
<keyword evidence="2 5" id="KW-0812">Transmembrane</keyword>
<dbReference type="InterPro" id="IPR017452">
    <property type="entry name" value="GPCR_Rhodpsn_7TM"/>
</dbReference>
<sequence>MMMDNETLASLQDLELYKAAQVINLYLPPIIIILGCLVNVLSILVMRSHYFRNVSTSIYMTAGAINDSTSLLVALLPHWLFVNYPYVYNRTDSSDDMCKFFNFYGFSNTDFTMILTACMTADRAYAIKFPLRVATADMVKRAKIMIVVGAVVVGIKNFHLWFCSVMSPPESKERLCSVKATGDSFQFFVQEVSLGEKS</sequence>
<dbReference type="SUPFAM" id="SSF81321">
    <property type="entry name" value="Family A G protein-coupled receptor-like"/>
    <property type="match status" value="1"/>
</dbReference>